<dbReference type="InterPro" id="IPR053134">
    <property type="entry name" value="RNA-dir_DNA_polymerase"/>
</dbReference>
<evidence type="ECO:0000313" key="3">
    <source>
        <dbReference type="EMBL" id="GEX85070.1"/>
    </source>
</evidence>
<accession>A0A699HCB6</accession>
<protein>
    <submittedName>
        <fullName evidence="3">Reverse transcriptase domain-containing protein</fullName>
    </submittedName>
</protein>
<sequence>MRTRNFYFPNNSSITIPRRRNKRRTPNVVEPEFLTIVEVAPMADNRTMEELLQAPTEGYGEAIVIPEVNADHFEIKTNLLQLEMLRACPHHGFMELTQIDTFYNGLNENDQDSLNTAAGGNLLSKTTREALNIIENKSKIRYSRNKPNVSRMNTTSRENASKTDDKIDKLTDQILTLVDICSKKVVTPAMVKAVEESCVTCGGNHAYYNCDATNSNQSYVCVATGTYYQVAPQNRASNFMARSGFAPVQNNSQNSSFEGSDFILEEIEAYLKDDSISPEIDHGDYLKQREVFKAKCSIKEPPDSELKDLPSHLEYAYLEGVDKLPVIISKYLKVDEKEALLKVLKSHKRVVAWKITDIKGIDPHFCTHKILMKEDYKPAVQSQRRFNPKIHEVIKKEVIKLLDAGMIYLIYDSPWISPIHCVPIKAEITVVENKNNNLIHTRLVTGLRVCIDYRKLNDATRKDHFPLPFMDQMLERLAGNEFYCFVDGFSCYFQIPINPPHQKNTTFTCPYGTFAYRRMSFVLCNAPRTFQGCMMAIFHDMIEKTIRHHPSSKLGEMPLYGQRGPFTITKVFPYGTVKLSQPEGPNFKVNGHRVKHYFGGDIPQLVVSDLQTSPWTNEFEDQVKLCDSVTKNKALHERNHMLIHLSSFLFLMYGYYKNHKKRAKTGQKRTREQNQYARAEILSLKVNFG</sequence>
<dbReference type="Gene3D" id="3.10.10.10">
    <property type="entry name" value="HIV Type 1 Reverse Transcriptase, subunit A, domain 1"/>
    <property type="match status" value="1"/>
</dbReference>
<dbReference type="SUPFAM" id="SSF56672">
    <property type="entry name" value="DNA/RNA polymerases"/>
    <property type="match status" value="1"/>
</dbReference>
<organism evidence="3">
    <name type="scientific">Tanacetum cinerariifolium</name>
    <name type="common">Dalmatian daisy</name>
    <name type="synonym">Chrysanthemum cinerariifolium</name>
    <dbReference type="NCBI Taxonomy" id="118510"/>
    <lineage>
        <taxon>Eukaryota</taxon>
        <taxon>Viridiplantae</taxon>
        <taxon>Streptophyta</taxon>
        <taxon>Embryophyta</taxon>
        <taxon>Tracheophyta</taxon>
        <taxon>Spermatophyta</taxon>
        <taxon>Magnoliopsida</taxon>
        <taxon>eudicotyledons</taxon>
        <taxon>Gunneridae</taxon>
        <taxon>Pentapetalae</taxon>
        <taxon>asterids</taxon>
        <taxon>campanulids</taxon>
        <taxon>Asterales</taxon>
        <taxon>Asteraceae</taxon>
        <taxon>Asteroideae</taxon>
        <taxon>Anthemideae</taxon>
        <taxon>Anthemidinae</taxon>
        <taxon>Tanacetum</taxon>
    </lineage>
</organism>
<gene>
    <name evidence="3" type="ORF">Tci_357045</name>
</gene>
<dbReference type="EMBL" id="BKCJ010134288">
    <property type="protein sequence ID" value="GEX85070.1"/>
    <property type="molecule type" value="Genomic_DNA"/>
</dbReference>
<evidence type="ECO:0000256" key="1">
    <source>
        <dbReference type="SAM" id="MobiDB-lite"/>
    </source>
</evidence>
<dbReference type="InterPro" id="IPR043128">
    <property type="entry name" value="Rev_trsase/Diguanyl_cyclase"/>
</dbReference>
<proteinExistence type="predicted"/>
<dbReference type="PANTHER" id="PTHR24559:SF444">
    <property type="entry name" value="REVERSE TRANSCRIPTASE DOMAIN-CONTAINING PROTEIN"/>
    <property type="match status" value="1"/>
</dbReference>
<dbReference type="Gene3D" id="3.30.70.270">
    <property type="match status" value="1"/>
</dbReference>
<keyword evidence="3" id="KW-0548">Nucleotidyltransferase</keyword>
<evidence type="ECO:0000259" key="2">
    <source>
        <dbReference type="Pfam" id="PF00078"/>
    </source>
</evidence>
<dbReference type="CDD" id="cd01647">
    <property type="entry name" value="RT_LTR"/>
    <property type="match status" value="1"/>
</dbReference>
<feature type="compositionally biased region" description="Polar residues" evidence="1">
    <location>
        <begin position="145"/>
        <end position="158"/>
    </location>
</feature>
<feature type="region of interest" description="Disordered" evidence="1">
    <location>
        <begin position="145"/>
        <end position="164"/>
    </location>
</feature>
<dbReference type="GO" id="GO:0003964">
    <property type="term" value="F:RNA-directed DNA polymerase activity"/>
    <property type="evidence" value="ECO:0007669"/>
    <property type="project" value="UniProtKB-KW"/>
</dbReference>
<name>A0A699HCB6_TANCI</name>
<keyword evidence="3" id="KW-0808">Transferase</keyword>
<reference evidence="3" key="1">
    <citation type="journal article" date="2019" name="Sci. Rep.">
        <title>Draft genome of Tanacetum cinerariifolium, the natural source of mosquito coil.</title>
        <authorList>
            <person name="Yamashiro T."/>
            <person name="Shiraishi A."/>
            <person name="Satake H."/>
            <person name="Nakayama K."/>
        </authorList>
    </citation>
    <scope>NUCLEOTIDE SEQUENCE</scope>
</reference>
<comment type="caution">
    <text evidence="3">The sequence shown here is derived from an EMBL/GenBank/DDBJ whole genome shotgun (WGS) entry which is preliminary data.</text>
</comment>
<dbReference type="AlphaFoldDB" id="A0A699HCB6"/>
<dbReference type="PANTHER" id="PTHR24559">
    <property type="entry name" value="TRANSPOSON TY3-I GAG-POL POLYPROTEIN"/>
    <property type="match status" value="1"/>
</dbReference>
<keyword evidence="3" id="KW-0695">RNA-directed DNA polymerase</keyword>
<feature type="domain" description="Reverse transcriptase" evidence="2">
    <location>
        <begin position="445"/>
        <end position="544"/>
    </location>
</feature>
<dbReference type="InterPro" id="IPR043502">
    <property type="entry name" value="DNA/RNA_pol_sf"/>
</dbReference>
<dbReference type="InterPro" id="IPR000477">
    <property type="entry name" value="RT_dom"/>
</dbReference>
<dbReference type="Pfam" id="PF00078">
    <property type="entry name" value="RVT_1"/>
    <property type="match status" value="1"/>
</dbReference>